<keyword evidence="17" id="KW-1185">Reference proteome</keyword>
<comment type="catalytic activity">
    <reaction evidence="14">
        <text>L-seryl-[protein] + ATP = O-phospho-L-seryl-[protein] + ADP + H(+)</text>
        <dbReference type="Rhea" id="RHEA:17989"/>
        <dbReference type="Rhea" id="RHEA-COMP:9863"/>
        <dbReference type="Rhea" id="RHEA-COMP:11604"/>
        <dbReference type="ChEBI" id="CHEBI:15378"/>
        <dbReference type="ChEBI" id="CHEBI:29999"/>
        <dbReference type="ChEBI" id="CHEBI:30616"/>
        <dbReference type="ChEBI" id="CHEBI:83421"/>
        <dbReference type="ChEBI" id="CHEBI:456216"/>
        <dbReference type="EC" id="2.7.11.1"/>
    </reaction>
</comment>
<dbReference type="AlphaFoldDB" id="A0A7R9AFR8"/>
<keyword evidence="10" id="KW-0067">ATP-binding</keyword>
<reference evidence="16" key="1">
    <citation type="submission" date="2020-11" db="EMBL/GenBank/DDBJ databases">
        <authorList>
            <person name="Tran Van P."/>
        </authorList>
    </citation>
    <scope>NUCLEOTIDE SEQUENCE</scope>
</reference>
<dbReference type="SMART" id="SM00220">
    <property type="entry name" value="S_TKc"/>
    <property type="match status" value="1"/>
</dbReference>
<dbReference type="Pfam" id="PF00069">
    <property type="entry name" value="Pkinase"/>
    <property type="match status" value="1"/>
</dbReference>
<evidence type="ECO:0000256" key="4">
    <source>
        <dbReference type="ARBA" id="ARBA00022490"/>
    </source>
</evidence>
<dbReference type="Gene3D" id="1.10.510.10">
    <property type="entry name" value="Transferase(Phosphotransferase) domain 1"/>
    <property type="match status" value="1"/>
</dbReference>
<gene>
    <name evidence="16" type="ORF">DSTB1V02_LOCUS13031</name>
</gene>
<organism evidence="16">
    <name type="scientific">Darwinula stevensoni</name>
    <dbReference type="NCBI Taxonomy" id="69355"/>
    <lineage>
        <taxon>Eukaryota</taxon>
        <taxon>Metazoa</taxon>
        <taxon>Ecdysozoa</taxon>
        <taxon>Arthropoda</taxon>
        <taxon>Crustacea</taxon>
        <taxon>Oligostraca</taxon>
        <taxon>Ostracoda</taxon>
        <taxon>Podocopa</taxon>
        <taxon>Podocopida</taxon>
        <taxon>Darwinulocopina</taxon>
        <taxon>Darwinuloidea</taxon>
        <taxon>Darwinulidae</taxon>
        <taxon>Darwinula</taxon>
    </lineage>
</organism>
<feature type="non-terminal residue" evidence="16">
    <location>
        <position position="1"/>
    </location>
</feature>
<feature type="domain" description="Protein kinase" evidence="15">
    <location>
        <begin position="1"/>
        <end position="244"/>
    </location>
</feature>
<evidence type="ECO:0000256" key="14">
    <source>
        <dbReference type="ARBA" id="ARBA00048679"/>
    </source>
</evidence>
<dbReference type="GO" id="GO:0004674">
    <property type="term" value="F:protein serine/threonine kinase activity"/>
    <property type="evidence" value="ECO:0007669"/>
    <property type="project" value="UniProtKB-KW"/>
</dbReference>
<dbReference type="GO" id="GO:0010506">
    <property type="term" value="P:regulation of autophagy"/>
    <property type="evidence" value="ECO:0007669"/>
    <property type="project" value="InterPro"/>
</dbReference>
<keyword evidence="5" id="KW-0723">Serine/threonine-protein kinase</keyword>
<dbReference type="InterPro" id="IPR045269">
    <property type="entry name" value="Atg1-like"/>
</dbReference>
<keyword evidence="4" id="KW-0963">Cytoplasm</keyword>
<keyword evidence="8" id="KW-0547">Nucleotide-binding</keyword>
<dbReference type="GO" id="GO:0042594">
    <property type="term" value="P:response to starvation"/>
    <property type="evidence" value="ECO:0007669"/>
    <property type="project" value="TreeGrafter"/>
</dbReference>
<keyword evidence="9" id="KW-0418">Kinase</keyword>
<evidence type="ECO:0000256" key="6">
    <source>
        <dbReference type="ARBA" id="ARBA00022679"/>
    </source>
</evidence>
<dbReference type="Pfam" id="PF04212">
    <property type="entry name" value="MIT"/>
    <property type="match status" value="1"/>
</dbReference>
<dbReference type="PANTHER" id="PTHR24348">
    <property type="entry name" value="SERINE/THREONINE-PROTEIN KINASE UNC-51-RELATED"/>
    <property type="match status" value="1"/>
</dbReference>
<dbReference type="InterPro" id="IPR008271">
    <property type="entry name" value="Ser/Thr_kinase_AS"/>
</dbReference>
<evidence type="ECO:0000256" key="7">
    <source>
        <dbReference type="ARBA" id="ARBA00022737"/>
    </source>
</evidence>
<evidence type="ECO:0000256" key="1">
    <source>
        <dbReference type="ARBA" id="ARBA00004496"/>
    </source>
</evidence>
<dbReference type="SUPFAM" id="SSF56112">
    <property type="entry name" value="Protein kinase-like (PK-like)"/>
    <property type="match status" value="1"/>
</dbReference>
<dbReference type="InterPro" id="IPR011009">
    <property type="entry name" value="Kinase-like_dom_sf"/>
</dbReference>
<evidence type="ECO:0000313" key="16">
    <source>
        <dbReference type="EMBL" id="CAD7253281.1"/>
    </source>
</evidence>
<dbReference type="InterPro" id="IPR000719">
    <property type="entry name" value="Prot_kinase_dom"/>
</dbReference>
<dbReference type="PROSITE" id="PS50011">
    <property type="entry name" value="PROTEIN_KINASE_DOM"/>
    <property type="match status" value="1"/>
</dbReference>
<dbReference type="GO" id="GO:0034045">
    <property type="term" value="C:phagophore assembly site membrane"/>
    <property type="evidence" value="ECO:0007669"/>
    <property type="project" value="TreeGrafter"/>
</dbReference>
<dbReference type="OrthoDB" id="346907at2759"/>
<dbReference type="EMBL" id="CAJPEV010005600">
    <property type="protein sequence ID" value="CAG0903314.1"/>
    <property type="molecule type" value="Genomic_DNA"/>
</dbReference>
<dbReference type="EMBL" id="LR905117">
    <property type="protein sequence ID" value="CAD7253281.1"/>
    <property type="molecule type" value="Genomic_DNA"/>
</dbReference>
<keyword evidence="6" id="KW-0808">Transferase</keyword>
<dbReference type="PROSITE" id="PS00108">
    <property type="entry name" value="PROTEIN_KINASE_ST"/>
    <property type="match status" value="1"/>
</dbReference>
<evidence type="ECO:0000256" key="11">
    <source>
        <dbReference type="ARBA" id="ARBA00023006"/>
    </source>
</evidence>
<sequence>GHGSNHKISDEGVYSAIKCIDRSRLSKLGVENLICEIQLLKKLNHPNIVKMEDFLWDQKNIYIVMEYCGGGDLSKLIQRQKRLSEQVCRRYLHQLAKALKYLRENDICHLDLKPGNILLSSSLKTLKLADFGFAQHLSEEDKETALKGSPLYMAPEILLGRSYDARVDLWSVGVILYECLFGKAPFSSSTLDEILRKIRDPRAKIVIPDDKNVSPECTDLLKGLLRRDPDDRLDFQAFFGHPFVDVTSDPLEKGRALLTDAVEADADGRYPEALQAYSKGLPCLLSALHCEEDPLKASHLREKIAAYISRAETLKAKLSSINNSCCQDVKLSWSTPGLKSGLELGLTGEAYDMGGEMGIALETYTRALGILLPLLPAEPQSPRRDLLSSQASKTGNFHVGVEFRELEFDLETLGKILVDLEFHAQVHGPRVLDRVGAQSPLNEQDRRVRSSWGSPWNSLSSRVKC</sequence>
<evidence type="ECO:0000256" key="10">
    <source>
        <dbReference type="ARBA" id="ARBA00022840"/>
    </source>
</evidence>
<dbReference type="GO" id="GO:0061709">
    <property type="term" value="P:reticulophagy"/>
    <property type="evidence" value="ECO:0007669"/>
    <property type="project" value="TreeGrafter"/>
</dbReference>
<accession>A0A7R9AFR8</accession>
<dbReference type="GO" id="GO:0005776">
    <property type="term" value="C:autophagosome"/>
    <property type="evidence" value="ECO:0007669"/>
    <property type="project" value="TreeGrafter"/>
</dbReference>
<dbReference type="Gene3D" id="3.30.200.20">
    <property type="entry name" value="Phosphorylase Kinase, domain 1"/>
    <property type="match status" value="1"/>
</dbReference>
<keyword evidence="11" id="KW-0072">Autophagy</keyword>
<dbReference type="GO" id="GO:0005524">
    <property type="term" value="F:ATP binding"/>
    <property type="evidence" value="ECO:0007669"/>
    <property type="project" value="UniProtKB-KW"/>
</dbReference>
<proteinExistence type="predicted"/>
<dbReference type="InterPro" id="IPR007330">
    <property type="entry name" value="MIT_dom"/>
</dbReference>
<evidence type="ECO:0000256" key="5">
    <source>
        <dbReference type="ARBA" id="ARBA00022527"/>
    </source>
</evidence>
<evidence type="ECO:0000256" key="8">
    <source>
        <dbReference type="ARBA" id="ARBA00022741"/>
    </source>
</evidence>
<comment type="catalytic activity">
    <reaction evidence="13">
        <text>L-threonyl-[protein] + ATP = O-phospho-L-threonyl-[protein] + ADP + H(+)</text>
        <dbReference type="Rhea" id="RHEA:46608"/>
        <dbReference type="Rhea" id="RHEA-COMP:11060"/>
        <dbReference type="Rhea" id="RHEA-COMP:11605"/>
        <dbReference type="ChEBI" id="CHEBI:15378"/>
        <dbReference type="ChEBI" id="CHEBI:30013"/>
        <dbReference type="ChEBI" id="CHEBI:30616"/>
        <dbReference type="ChEBI" id="CHEBI:61977"/>
        <dbReference type="ChEBI" id="CHEBI:456216"/>
        <dbReference type="EC" id="2.7.11.1"/>
    </reaction>
</comment>
<dbReference type="FunFam" id="1.10.510.10:FF:000571">
    <property type="entry name" value="Maternal embryonic leucine zipper kinase"/>
    <property type="match status" value="1"/>
</dbReference>
<dbReference type="InterPro" id="IPR036181">
    <property type="entry name" value="MIT_dom_sf"/>
</dbReference>
<evidence type="ECO:0000256" key="12">
    <source>
        <dbReference type="ARBA" id="ARBA00032242"/>
    </source>
</evidence>
<dbReference type="GO" id="GO:0000422">
    <property type="term" value="P:autophagy of mitochondrion"/>
    <property type="evidence" value="ECO:0007669"/>
    <property type="project" value="TreeGrafter"/>
</dbReference>
<keyword evidence="7" id="KW-0677">Repeat</keyword>
<dbReference type="PANTHER" id="PTHR24348:SF65">
    <property type="entry name" value="SERINE_THREONINE-PROTEIN KINASE ULK3"/>
    <property type="match status" value="1"/>
</dbReference>
<dbReference type="SMART" id="SM00745">
    <property type="entry name" value="MIT"/>
    <property type="match status" value="1"/>
</dbReference>
<dbReference type="GO" id="GO:0005829">
    <property type="term" value="C:cytosol"/>
    <property type="evidence" value="ECO:0007669"/>
    <property type="project" value="TreeGrafter"/>
</dbReference>
<evidence type="ECO:0000259" key="15">
    <source>
        <dbReference type="PROSITE" id="PS50011"/>
    </source>
</evidence>
<comment type="subcellular location">
    <subcellularLocation>
        <location evidence="1">Cytoplasm</location>
    </subcellularLocation>
</comment>
<dbReference type="GO" id="GO:0034727">
    <property type="term" value="P:piecemeal microautophagy of the nucleus"/>
    <property type="evidence" value="ECO:0007669"/>
    <property type="project" value="TreeGrafter"/>
</dbReference>
<dbReference type="GO" id="GO:0000045">
    <property type="term" value="P:autophagosome assembly"/>
    <property type="evidence" value="ECO:0007669"/>
    <property type="project" value="TreeGrafter"/>
</dbReference>
<evidence type="ECO:0000256" key="2">
    <source>
        <dbReference type="ARBA" id="ARBA00012513"/>
    </source>
</evidence>
<dbReference type="Gene3D" id="1.20.58.80">
    <property type="entry name" value="Phosphotransferase system, lactose/cellobiose-type IIA subunit"/>
    <property type="match status" value="2"/>
</dbReference>
<dbReference type="SUPFAM" id="SSF116846">
    <property type="entry name" value="MIT domain"/>
    <property type="match status" value="2"/>
</dbReference>
<dbReference type="EC" id="2.7.11.1" evidence="2"/>
<name>A0A7R9AFR8_9CRUS</name>
<evidence type="ECO:0000313" key="17">
    <source>
        <dbReference type="Proteomes" id="UP000677054"/>
    </source>
</evidence>
<evidence type="ECO:0000256" key="3">
    <source>
        <dbReference type="ARBA" id="ARBA00021644"/>
    </source>
</evidence>
<evidence type="ECO:0000256" key="13">
    <source>
        <dbReference type="ARBA" id="ARBA00047899"/>
    </source>
</evidence>
<dbReference type="Proteomes" id="UP000677054">
    <property type="component" value="Unassembled WGS sequence"/>
</dbReference>
<evidence type="ECO:0000256" key="9">
    <source>
        <dbReference type="ARBA" id="ARBA00022777"/>
    </source>
</evidence>
<protein>
    <recommendedName>
        <fullName evidence="3">Serine/threonine-protein kinase ULK3</fullName>
        <ecNumber evidence="2">2.7.11.1</ecNumber>
    </recommendedName>
    <alternativeName>
        <fullName evidence="12">Unc-51-like kinase 3</fullName>
    </alternativeName>
</protein>